<dbReference type="PANTHER" id="PTHR19211:SF6">
    <property type="entry name" value="BLL7188 PROTEIN"/>
    <property type="match status" value="1"/>
</dbReference>
<name>A0ABP4WEW7_9ACTN</name>
<evidence type="ECO:0000313" key="5">
    <source>
        <dbReference type="EMBL" id="GAA1751280.1"/>
    </source>
</evidence>
<dbReference type="InterPro" id="IPR050611">
    <property type="entry name" value="ABCF"/>
</dbReference>
<evidence type="ECO:0000259" key="4">
    <source>
        <dbReference type="PROSITE" id="PS50893"/>
    </source>
</evidence>
<keyword evidence="3 5" id="KW-0067">ATP-binding</keyword>
<evidence type="ECO:0000256" key="2">
    <source>
        <dbReference type="ARBA" id="ARBA00022741"/>
    </source>
</evidence>
<dbReference type="Gene3D" id="3.40.50.300">
    <property type="entry name" value="P-loop containing nucleotide triphosphate hydrolases"/>
    <property type="match status" value="2"/>
</dbReference>
<dbReference type="GO" id="GO:0005524">
    <property type="term" value="F:ATP binding"/>
    <property type="evidence" value="ECO:0007669"/>
    <property type="project" value="UniProtKB-KW"/>
</dbReference>
<dbReference type="Proteomes" id="UP001500655">
    <property type="component" value="Unassembled WGS sequence"/>
</dbReference>
<keyword evidence="6" id="KW-1185">Reference proteome</keyword>
<dbReference type="RefSeq" id="WP_344079872.1">
    <property type="nucleotide sequence ID" value="NZ_BAAALS010000009.1"/>
</dbReference>
<protein>
    <submittedName>
        <fullName evidence="5">ATP-binding cassette domain-containing protein</fullName>
    </submittedName>
</protein>
<dbReference type="PROSITE" id="PS50893">
    <property type="entry name" value="ABC_TRANSPORTER_2"/>
    <property type="match status" value="1"/>
</dbReference>
<dbReference type="InterPro" id="IPR003439">
    <property type="entry name" value="ABC_transporter-like_ATP-bd"/>
</dbReference>
<evidence type="ECO:0000256" key="3">
    <source>
        <dbReference type="ARBA" id="ARBA00022840"/>
    </source>
</evidence>
<keyword evidence="1" id="KW-0677">Repeat</keyword>
<reference evidence="6" key="1">
    <citation type="journal article" date="2019" name="Int. J. Syst. Evol. Microbiol.">
        <title>The Global Catalogue of Microorganisms (GCM) 10K type strain sequencing project: providing services to taxonomists for standard genome sequencing and annotation.</title>
        <authorList>
            <consortium name="The Broad Institute Genomics Platform"/>
            <consortium name="The Broad Institute Genome Sequencing Center for Infectious Disease"/>
            <person name="Wu L."/>
            <person name="Ma J."/>
        </authorList>
    </citation>
    <scope>NUCLEOTIDE SEQUENCE [LARGE SCALE GENOMIC DNA]</scope>
    <source>
        <strain evidence="6">JCM 13249</strain>
    </source>
</reference>
<dbReference type="SMART" id="SM00382">
    <property type="entry name" value="AAA"/>
    <property type="match status" value="2"/>
</dbReference>
<organism evidence="5 6">
    <name type="scientific">Luedemannella helvata</name>
    <dbReference type="NCBI Taxonomy" id="349315"/>
    <lineage>
        <taxon>Bacteria</taxon>
        <taxon>Bacillati</taxon>
        <taxon>Actinomycetota</taxon>
        <taxon>Actinomycetes</taxon>
        <taxon>Micromonosporales</taxon>
        <taxon>Micromonosporaceae</taxon>
        <taxon>Luedemannella</taxon>
    </lineage>
</organism>
<dbReference type="SUPFAM" id="SSF52540">
    <property type="entry name" value="P-loop containing nucleoside triphosphate hydrolases"/>
    <property type="match status" value="2"/>
</dbReference>
<proteinExistence type="predicted"/>
<dbReference type="EMBL" id="BAAALS010000009">
    <property type="protein sequence ID" value="GAA1751280.1"/>
    <property type="molecule type" value="Genomic_DNA"/>
</dbReference>
<evidence type="ECO:0000313" key="6">
    <source>
        <dbReference type="Proteomes" id="UP001500655"/>
    </source>
</evidence>
<dbReference type="InterPro" id="IPR003593">
    <property type="entry name" value="AAA+_ATPase"/>
</dbReference>
<feature type="domain" description="ABC transporter" evidence="4">
    <location>
        <begin position="5"/>
        <end position="237"/>
    </location>
</feature>
<keyword evidence="2" id="KW-0547">Nucleotide-binding</keyword>
<dbReference type="PANTHER" id="PTHR19211">
    <property type="entry name" value="ATP-BINDING TRANSPORT PROTEIN-RELATED"/>
    <property type="match status" value="1"/>
</dbReference>
<evidence type="ECO:0000256" key="1">
    <source>
        <dbReference type="ARBA" id="ARBA00022737"/>
    </source>
</evidence>
<dbReference type="CDD" id="cd03221">
    <property type="entry name" value="ABCF_EF-3"/>
    <property type="match status" value="1"/>
</dbReference>
<dbReference type="InterPro" id="IPR027417">
    <property type="entry name" value="P-loop_NTPase"/>
</dbReference>
<comment type="caution">
    <text evidence="5">The sequence shown here is derived from an EMBL/GenBank/DDBJ whole genome shotgun (WGS) entry which is preliminary data.</text>
</comment>
<sequence>MQHAIVVNDLRFTWPDGQTLFDELTFTVGAGRTGLVGTNGSGKSTLLRIIAGALRPAHGSVHVAGTLGYLRQDLTLDPDLPVDEVLGIAAARRALRAIEAGVGTDADFAAVGDDWDVNERARAALDRLGLAHIGLDRRVGEVSGGEAMLLGLTAYVLNPPTVLLLDEPTNNLDLDARTRLYDVVATWPGVLVVVSHDRELLERVDQIAELRDGGLRWYGGTFSDYEAAVAAEQETALRLVRAAEGDMRRQQRDLIEARIRADRRAAQGRRQQLAGGIPKIVAGGLKRQAQQTAGRQRILHGEKLDEARSRLVEAEEAVRDDDTIRVDLPHTAVPAGRVVLTARDVVLRNGARVDLDVRGPERIALLGPNGAGKTTLLETIVGTFTVASGTIAPAVPLRYLPQRLDVLDPAASIAANAKRLAPAATTNEIHASLARFLFRGSRADQAVGTLSGGERFRATLAALLLAQPAPQLLLLDEPTNNLDLASVDQLAQALAAYRGALIVSSHDLPFLRTAGITRWLRLDRELTEVDPQ</sequence>
<accession>A0ABP4WEW7</accession>
<dbReference type="Pfam" id="PF00005">
    <property type="entry name" value="ABC_tran"/>
    <property type="match status" value="2"/>
</dbReference>
<gene>
    <name evidence="5" type="ORF">GCM10009681_22930</name>
</gene>